<gene>
    <name evidence="1" type="ORF">I6N95_04995</name>
</gene>
<dbReference type="EMBL" id="JAEEGA010000002">
    <property type="protein sequence ID" value="MBP1040366.1"/>
    <property type="molecule type" value="Genomic_DNA"/>
</dbReference>
<dbReference type="InterPro" id="IPR006490">
    <property type="entry name" value="Maj_tail_phi13"/>
</dbReference>
<proteinExistence type="predicted"/>
<reference evidence="1" key="1">
    <citation type="submission" date="2020-12" db="EMBL/GenBank/DDBJ databases">
        <title>Vagococcus allomyrinae sp. nov. and Enterococcus lavae sp. nov., isolated from the larvae of Allomyrina dichotoma.</title>
        <authorList>
            <person name="Lee S.D."/>
        </authorList>
    </citation>
    <scope>NUCLEOTIDE SEQUENCE</scope>
    <source>
        <strain evidence="1">BWB3-3</strain>
    </source>
</reference>
<dbReference type="InterPro" id="IPR006724">
    <property type="entry name" value="Phage_TTP"/>
</dbReference>
<dbReference type="Proteomes" id="UP000674938">
    <property type="component" value="Unassembled WGS sequence"/>
</dbReference>
<comment type="caution">
    <text evidence="1">The sequence shown here is derived from an EMBL/GenBank/DDBJ whole genome shotgun (WGS) entry which is preliminary data.</text>
</comment>
<name>A0A940P5Y8_9ENTE</name>
<dbReference type="RefSeq" id="WP_209525256.1">
    <property type="nucleotide sequence ID" value="NZ_JAEEGA010000002.1"/>
</dbReference>
<evidence type="ECO:0000313" key="2">
    <source>
        <dbReference type="Proteomes" id="UP000674938"/>
    </source>
</evidence>
<keyword evidence="2" id="KW-1185">Reference proteome</keyword>
<dbReference type="NCBIfam" id="TIGR01603">
    <property type="entry name" value="maj_tail_phi13"/>
    <property type="match status" value="1"/>
</dbReference>
<dbReference type="AlphaFoldDB" id="A0A940P5Y8"/>
<sequence>MAKIGVQQLFAWEIDKETADALPTYGEPFRIAKAIEVSMNPQNTDGSLYGDDALDEFESFTTGYDISLHTNDLLPGIEAKLLGRKVDKHGGVTTSTEDEAPLFAIAFRIPLSKGVGGGFQYRILYKTRFTPFGETFTTKGESINFQTPTITGKSMPRDFDGKFNYKLNGDDSKEEVKAITEKWFKEVTEEAGEAA</sequence>
<organism evidence="1 2">
    <name type="scientific">Vagococcus allomyrinae</name>
    <dbReference type="NCBI Taxonomy" id="2794353"/>
    <lineage>
        <taxon>Bacteria</taxon>
        <taxon>Bacillati</taxon>
        <taxon>Bacillota</taxon>
        <taxon>Bacilli</taxon>
        <taxon>Lactobacillales</taxon>
        <taxon>Enterococcaceae</taxon>
        <taxon>Vagococcus</taxon>
    </lineage>
</organism>
<accession>A0A940P5Y8</accession>
<dbReference type="Pfam" id="PF04630">
    <property type="entry name" value="Phage_TTP_1"/>
    <property type="match status" value="1"/>
</dbReference>
<evidence type="ECO:0000313" key="1">
    <source>
        <dbReference type="EMBL" id="MBP1040366.1"/>
    </source>
</evidence>
<protein>
    <submittedName>
        <fullName evidence="1">Phage tail protein</fullName>
    </submittedName>
</protein>